<dbReference type="RefSeq" id="WP_011646277.1">
    <property type="nucleotide sequence ID" value="NZ_ARYI01000002.1"/>
</dbReference>
<dbReference type="Pfam" id="PF00392">
    <property type="entry name" value="GntR"/>
    <property type="match status" value="1"/>
</dbReference>
<feature type="domain" description="HTH gntR-type" evidence="4">
    <location>
        <begin position="33"/>
        <end position="100"/>
    </location>
</feature>
<keyword evidence="3" id="KW-0804">Transcription</keyword>
<dbReference type="GO" id="GO:0003700">
    <property type="term" value="F:DNA-binding transcription factor activity"/>
    <property type="evidence" value="ECO:0007669"/>
    <property type="project" value="InterPro"/>
</dbReference>
<accession>A0A059FZ95</accession>
<dbReference type="Proteomes" id="UP000025061">
    <property type="component" value="Unassembled WGS sequence"/>
</dbReference>
<reference evidence="5 6" key="1">
    <citation type="submission" date="2013-04" db="EMBL/GenBank/DDBJ databases">
        <title>Hyphomonas hirschiana VP5 Genome Sequencing.</title>
        <authorList>
            <person name="Lai Q."/>
            <person name="Shao Z."/>
        </authorList>
    </citation>
    <scope>NUCLEOTIDE SEQUENCE [LARGE SCALE GENOMIC DNA]</scope>
    <source>
        <strain evidence="5 6">VP5</strain>
    </source>
</reference>
<dbReference type="SUPFAM" id="SSF46785">
    <property type="entry name" value="Winged helix' DNA-binding domain"/>
    <property type="match status" value="1"/>
</dbReference>
<dbReference type="AlphaFoldDB" id="A0A059FZ95"/>
<dbReference type="PATRIC" id="fig|1280951.3.peg.693"/>
<organism evidence="5 6">
    <name type="scientific">Hyphomonas hirschiana VP5</name>
    <dbReference type="NCBI Taxonomy" id="1280951"/>
    <lineage>
        <taxon>Bacteria</taxon>
        <taxon>Pseudomonadati</taxon>
        <taxon>Pseudomonadota</taxon>
        <taxon>Alphaproteobacteria</taxon>
        <taxon>Hyphomonadales</taxon>
        <taxon>Hyphomonadaceae</taxon>
        <taxon>Hyphomonas</taxon>
    </lineage>
</organism>
<evidence type="ECO:0000259" key="4">
    <source>
        <dbReference type="PROSITE" id="PS50949"/>
    </source>
</evidence>
<proteinExistence type="predicted"/>
<protein>
    <submittedName>
        <fullName evidence="5">GntR family transcriptional regulator</fullName>
    </submittedName>
</protein>
<dbReference type="Pfam" id="PF07729">
    <property type="entry name" value="FCD"/>
    <property type="match status" value="1"/>
</dbReference>
<dbReference type="OrthoDB" id="9028214at2"/>
<keyword evidence="2" id="KW-0238">DNA-binding</keyword>
<dbReference type="GO" id="GO:0003677">
    <property type="term" value="F:DNA binding"/>
    <property type="evidence" value="ECO:0007669"/>
    <property type="project" value="UniProtKB-KW"/>
</dbReference>
<dbReference type="SMART" id="SM00345">
    <property type="entry name" value="HTH_GNTR"/>
    <property type="match status" value="1"/>
</dbReference>
<keyword evidence="1" id="KW-0805">Transcription regulation</keyword>
<dbReference type="PANTHER" id="PTHR43537">
    <property type="entry name" value="TRANSCRIPTIONAL REGULATOR, GNTR FAMILY"/>
    <property type="match status" value="1"/>
</dbReference>
<dbReference type="EMBL" id="ARYI01000002">
    <property type="protein sequence ID" value="KCZ95787.1"/>
    <property type="molecule type" value="Genomic_DNA"/>
</dbReference>
<dbReference type="InterPro" id="IPR000524">
    <property type="entry name" value="Tscrpt_reg_HTH_GntR"/>
</dbReference>
<dbReference type="SUPFAM" id="SSF48008">
    <property type="entry name" value="GntR ligand-binding domain-like"/>
    <property type="match status" value="1"/>
</dbReference>
<keyword evidence="6" id="KW-1185">Reference proteome</keyword>
<evidence type="ECO:0000256" key="3">
    <source>
        <dbReference type="ARBA" id="ARBA00023163"/>
    </source>
</evidence>
<dbReference type="Gene3D" id="1.20.120.530">
    <property type="entry name" value="GntR ligand-binding domain-like"/>
    <property type="match status" value="1"/>
</dbReference>
<sequence length="237" mass="26330">MGVQGKIKPREDMVPFHQQGFSDVRHTEDWAPDLQKSKAYEQILLDIILGILPPSARLDELGLAKQYNLGVAGVRDALARLSLEGMVLRRPRSGTIVASIDVQEVQQSYEVRCLLEPQAAFLAAQHATRAEIDEIMTAFDGAEAAAKRRDFRAIIAMDQKFHRAVAIASHNLSLARIVINLHNKAARYWYYSMTTRPDEDRLEDISNHRIAAKAIAKGDGPAAMKAMLVVMGDKNAD</sequence>
<dbReference type="Gene3D" id="1.10.10.10">
    <property type="entry name" value="Winged helix-like DNA-binding domain superfamily/Winged helix DNA-binding domain"/>
    <property type="match status" value="1"/>
</dbReference>
<dbReference type="InterPro" id="IPR036390">
    <property type="entry name" value="WH_DNA-bd_sf"/>
</dbReference>
<evidence type="ECO:0000256" key="1">
    <source>
        <dbReference type="ARBA" id="ARBA00023015"/>
    </source>
</evidence>
<evidence type="ECO:0000313" key="6">
    <source>
        <dbReference type="Proteomes" id="UP000025061"/>
    </source>
</evidence>
<dbReference type="InterPro" id="IPR011711">
    <property type="entry name" value="GntR_C"/>
</dbReference>
<dbReference type="InterPro" id="IPR036388">
    <property type="entry name" value="WH-like_DNA-bd_sf"/>
</dbReference>
<dbReference type="PANTHER" id="PTHR43537:SF24">
    <property type="entry name" value="GLUCONATE OPERON TRANSCRIPTIONAL REPRESSOR"/>
    <property type="match status" value="1"/>
</dbReference>
<evidence type="ECO:0000256" key="2">
    <source>
        <dbReference type="ARBA" id="ARBA00023125"/>
    </source>
</evidence>
<dbReference type="InterPro" id="IPR008920">
    <property type="entry name" value="TF_FadR/GntR_C"/>
</dbReference>
<evidence type="ECO:0000313" key="5">
    <source>
        <dbReference type="EMBL" id="KCZ95787.1"/>
    </source>
</evidence>
<gene>
    <name evidence="5" type="ORF">HHI_03412</name>
</gene>
<dbReference type="PROSITE" id="PS50949">
    <property type="entry name" value="HTH_GNTR"/>
    <property type="match status" value="1"/>
</dbReference>
<name>A0A059FZ95_9PROT</name>
<comment type="caution">
    <text evidence="5">The sequence shown here is derived from an EMBL/GenBank/DDBJ whole genome shotgun (WGS) entry which is preliminary data.</text>
</comment>
<dbReference type="SMART" id="SM00895">
    <property type="entry name" value="FCD"/>
    <property type="match status" value="1"/>
</dbReference>